<organism evidence="11">
    <name type="scientific">Nyssomyia neivai</name>
    <dbReference type="NCBI Taxonomy" id="330878"/>
    <lineage>
        <taxon>Eukaryota</taxon>
        <taxon>Metazoa</taxon>
        <taxon>Ecdysozoa</taxon>
        <taxon>Arthropoda</taxon>
        <taxon>Hexapoda</taxon>
        <taxon>Insecta</taxon>
        <taxon>Pterygota</taxon>
        <taxon>Neoptera</taxon>
        <taxon>Endopterygota</taxon>
        <taxon>Diptera</taxon>
        <taxon>Nematocera</taxon>
        <taxon>Psychodoidea</taxon>
        <taxon>Psychodidae</taxon>
        <taxon>Nyssomyia</taxon>
    </lineage>
</organism>
<dbReference type="InterPro" id="IPR000361">
    <property type="entry name" value="ATAP_core_dom"/>
</dbReference>
<comment type="similarity">
    <text evidence="2">Belongs to the HesB/IscA family.</text>
</comment>
<evidence type="ECO:0000256" key="5">
    <source>
        <dbReference type="ARBA" id="ARBA00023128"/>
    </source>
</evidence>
<accession>A0A1L8E0X8</accession>
<keyword evidence="4" id="KW-0408">Iron</keyword>
<dbReference type="Pfam" id="PF01521">
    <property type="entry name" value="Fe-S_biosyn"/>
    <property type="match status" value="1"/>
</dbReference>
<protein>
    <recommendedName>
        <fullName evidence="7">Iron-sulfur cluster assembly 2 homolog, mitochondrial</fullName>
    </recommendedName>
    <alternativeName>
        <fullName evidence="8">HESB-like domain-containing protein 1</fullName>
    </alternativeName>
</protein>
<evidence type="ECO:0000256" key="6">
    <source>
        <dbReference type="ARBA" id="ARBA00057540"/>
    </source>
</evidence>
<proteinExistence type="inferred from homology"/>
<dbReference type="Gene3D" id="2.60.300.12">
    <property type="entry name" value="HesB-like domain"/>
    <property type="match status" value="1"/>
</dbReference>
<dbReference type="PANTHER" id="PTHR43011">
    <property type="entry name" value="IRON-SULFUR CLUSTER ASSEMBLY 2 HOMOLOG, MITOCHONDRIAL"/>
    <property type="match status" value="1"/>
</dbReference>
<evidence type="ECO:0000256" key="1">
    <source>
        <dbReference type="ARBA" id="ARBA00004173"/>
    </source>
</evidence>
<dbReference type="EMBL" id="GFDF01001788">
    <property type="protein sequence ID" value="JAV12296.1"/>
    <property type="molecule type" value="Transcribed_RNA"/>
</dbReference>
<comment type="function">
    <text evidence="6">Involved in the maturation of mitochondrial 4Fe-4S proteins functioning late in the iron-sulfur cluster assembly pathway. May be involved in the binding of an intermediate of Fe/S cluster assembly.</text>
</comment>
<dbReference type="GO" id="GO:0051539">
    <property type="term" value="F:4 iron, 4 sulfur cluster binding"/>
    <property type="evidence" value="ECO:0007669"/>
    <property type="project" value="TreeGrafter"/>
</dbReference>
<evidence type="ECO:0000259" key="10">
    <source>
        <dbReference type="Pfam" id="PF01521"/>
    </source>
</evidence>
<dbReference type="NCBIfam" id="TIGR00049">
    <property type="entry name" value="iron-sulfur cluster assembly accessory protein"/>
    <property type="match status" value="1"/>
</dbReference>
<dbReference type="GO" id="GO:0016226">
    <property type="term" value="P:iron-sulfur cluster assembly"/>
    <property type="evidence" value="ECO:0007669"/>
    <property type="project" value="InterPro"/>
</dbReference>
<evidence type="ECO:0000256" key="2">
    <source>
        <dbReference type="ARBA" id="ARBA00006718"/>
    </source>
</evidence>
<evidence type="ECO:0000256" key="7">
    <source>
        <dbReference type="ARBA" id="ARBA00073313"/>
    </source>
</evidence>
<dbReference type="FunFam" id="2.60.300.12:FF:000006">
    <property type="entry name" value="Iron-sulfur cluster assembly 2 mitochondrial"/>
    <property type="match status" value="1"/>
</dbReference>
<dbReference type="PANTHER" id="PTHR43011:SF1">
    <property type="entry name" value="IRON-SULFUR CLUSTER ASSEMBLY 2 HOMOLOG, MITOCHONDRIAL"/>
    <property type="match status" value="1"/>
</dbReference>
<dbReference type="AlphaFoldDB" id="A0A1L8E0X8"/>
<comment type="subcellular location">
    <subcellularLocation>
        <location evidence="1">Mitochondrion</location>
    </subcellularLocation>
</comment>
<dbReference type="GO" id="GO:0120510">
    <property type="term" value="C:mitochondrial [4Fe-4S] assembly complex"/>
    <property type="evidence" value="ECO:0007669"/>
    <property type="project" value="UniProtKB-ARBA"/>
</dbReference>
<dbReference type="GO" id="GO:0005506">
    <property type="term" value="F:iron ion binding"/>
    <property type="evidence" value="ECO:0007669"/>
    <property type="project" value="TreeGrafter"/>
</dbReference>
<dbReference type="GO" id="GO:0051537">
    <property type="term" value="F:2 iron, 2 sulfur cluster binding"/>
    <property type="evidence" value="ECO:0007669"/>
    <property type="project" value="TreeGrafter"/>
</dbReference>
<evidence type="ECO:0000313" key="11">
    <source>
        <dbReference type="EMBL" id="JAV12296.1"/>
    </source>
</evidence>
<evidence type="ECO:0000256" key="4">
    <source>
        <dbReference type="ARBA" id="ARBA00023004"/>
    </source>
</evidence>
<keyword evidence="5" id="KW-0496">Mitochondrion</keyword>
<sequence>MAMQIRRIISPFYGKCAIRTLRGFASENTKIDEKSALKLSSSCINRLQQICKDGSFLRVSVDGGGCSGFQYKFEFDTRINNDDIIFGPDDARVVIDNISLDYCPGTTLDYKEELIRSGFVMEGNPKADQGCSCGASFSIKID</sequence>
<dbReference type="InterPro" id="IPR016092">
    <property type="entry name" value="ATAP"/>
</dbReference>
<name>A0A1L8E0X8_9DIPT</name>
<reference evidence="11" key="1">
    <citation type="submission" date="2016-12" db="EMBL/GenBank/DDBJ databases">
        <title>An insight into the sialome and mialome of the sand fly, Nyssomyia neivai.</title>
        <authorList>
            <person name="Sebastian V."/>
            <person name="Goulart T.M."/>
            <person name="Oliveira W."/>
            <person name="Calvo E."/>
            <person name="Oliveira L.F."/>
            <person name="Pinto M.C."/>
            <person name="Rosselino A.M."/>
            <person name="Ribeiro J.M."/>
        </authorList>
    </citation>
    <scope>NUCLEOTIDE SEQUENCE</scope>
</reference>
<evidence type="ECO:0000256" key="8">
    <source>
        <dbReference type="ARBA" id="ARBA00077082"/>
    </source>
</evidence>
<feature type="domain" description="Core" evidence="10">
    <location>
        <begin position="37"/>
        <end position="134"/>
    </location>
</feature>
<dbReference type="SUPFAM" id="SSF89360">
    <property type="entry name" value="HesB-like domain"/>
    <property type="match status" value="1"/>
</dbReference>
<dbReference type="InterPro" id="IPR035903">
    <property type="entry name" value="HesB-like_dom_sf"/>
</dbReference>
<evidence type="ECO:0000256" key="3">
    <source>
        <dbReference type="ARBA" id="ARBA00022723"/>
    </source>
</evidence>
<evidence type="ECO:0000256" key="9">
    <source>
        <dbReference type="ARBA" id="ARBA00093471"/>
    </source>
</evidence>
<keyword evidence="3" id="KW-0479">Metal-binding</keyword>
<comment type="subunit">
    <text evidence="9">Heterotetramer; forms a dimer of dimers with IBA57. Interacts with [2Fe-2S]-ISCA2 forming the heterodimer [2Fe- 2S]-ISCA2-IBA57 complex; [2Fe-2S] cluster binding is absolutely required to promote the complex formation.</text>
</comment>